<feature type="compositionally biased region" description="Basic and acidic residues" evidence="1">
    <location>
        <begin position="299"/>
        <end position="317"/>
    </location>
</feature>
<feature type="region of interest" description="Disordered" evidence="1">
    <location>
        <begin position="137"/>
        <end position="162"/>
    </location>
</feature>
<name>A0ABR2QH06_9ROSI</name>
<protein>
    <submittedName>
        <fullName evidence="2">Uncharacterized protein</fullName>
    </submittedName>
</protein>
<evidence type="ECO:0000313" key="2">
    <source>
        <dbReference type="EMBL" id="KAK8999972.1"/>
    </source>
</evidence>
<gene>
    <name evidence="2" type="ORF">V6N11_082110</name>
</gene>
<evidence type="ECO:0000256" key="1">
    <source>
        <dbReference type="SAM" id="MobiDB-lite"/>
    </source>
</evidence>
<proteinExistence type="predicted"/>
<dbReference type="Proteomes" id="UP001396334">
    <property type="component" value="Unassembled WGS sequence"/>
</dbReference>
<feature type="region of interest" description="Disordered" evidence="1">
    <location>
        <begin position="288"/>
        <end position="325"/>
    </location>
</feature>
<reference evidence="2 3" key="1">
    <citation type="journal article" date="2024" name="G3 (Bethesda)">
        <title>Genome assembly of Hibiscus sabdariffa L. provides insights into metabolisms of medicinal natural products.</title>
        <authorList>
            <person name="Kim T."/>
        </authorList>
    </citation>
    <scope>NUCLEOTIDE SEQUENCE [LARGE SCALE GENOMIC DNA]</scope>
    <source>
        <strain evidence="2">TK-2024</strain>
        <tissue evidence="2">Old leaves</tissue>
    </source>
</reference>
<comment type="caution">
    <text evidence="2">The sequence shown here is derived from an EMBL/GenBank/DDBJ whole genome shotgun (WGS) entry which is preliminary data.</text>
</comment>
<feature type="compositionally biased region" description="Basic residues" evidence="1">
    <location>
        <begin position="137"/>
        <end position="148"/>
    </location>
</feature>
<organism evidence="2 3">
    <name type="scientific">Hibiscus sabdariffa</name>
    <name type="common">roselle</name>
    <dbReference type="NCBI Taxonomy" id="183260"/>
    <lineage>
        <taxon>Eukaryota</taxon>
        <taxon>Viridiplantae</taxon>
        <taxon>Streptophyta</taxon>
        <taxon>Embryophyta</taxon>
        <taxon>Tracheophyta</taxon>
        <taxon>Spermatophyta</taxon>
        <taxon>Magnoliopsida</taxon>
        <taxon>eudicotyledons</taxon>
        <taxon>Gunneridae</taxon>
        <taxon>Pentapetalae</taxon>
        <taxon>rosids</taxon>
        <taxon>malvids</taxon>
        <taxon>Malvales</taxon>
        <taxon>Malvaceae</taxon>
        <taxon>Malvoideae</taxon>
        <taxon>Hibiscus</taxon>
    </lineage>
</organism>
<accession>A0ABR2QH06</accession>
<dbReference type="EMBL" id="JBBPBN010000038">
    <property type="protein sequence ID" value="KAK8999972.1"/>
    <property type="molecule type" value="Genomic_DNA"/>
</dbReference>
<sequence length="540" mass="60675">MGMEFFESQKVRGQRLKTITCLVRGGVRREKVRRDTWMVTRLRHAIRVTAWGTFHDWNDGGKKCGRLEYGSGPNDYLRQVLIIWVGLRKQAVNNGLIMNSQNNGEQANHRRVKVIQWEKRIAMQAWVFGRVKRLGPHRRRKENLRRKGGSQDRRGEGGTTLGCSRTAGYATKQMIRPRSEVGYCGKDSGIGSKSLRFPACGSQTSRRELIKKATGNMAEGVTHLMENLSFSEEELLEIVIGHGWDLCPSRPGGFEGPFQYGEWLKVDLGQQGIPKKKLGIVYKSPRGVTELEEPGDGSSDDRSIETGKGVNPRDKGKVGGSSGQKTRIVKRTLQGKNEVCNPIAAKRNRTTVSNQGCEEDEISEASSPVKLNTTVEAARVEDCKTKVEESWKGEVSTLNKIRMVGKELHGWQRRKRREDMKQKRELHSRIEWLMAQPINDHNLSELRKAKHDLKIEALPVGAKIRATGTGDGLCRLCGICVETVLHAVRECPKVQEVFGKEAWLIDYHKKEPLVTLQSTCSGEVGLGICSNSPWWLSAEQ</sequence>
<evidence type="ECO:0000313" key="3">
    <source>
        <dbReference type="Proteomes" id="UP001396334"/>
    </source>
</evidence>
<keyword evidence="3" id="KW-1185">Reference proteome</keyword>